<name>A0A0M3J9Z7_ANISI</name>
<sequence>MCRQLAVIGAGLMGAGIANVTIDKGIRTILVDKNEMGITRGLAQIYAHQNGAVKRKKILAMERDNYMSNLKTSFNYEDLRECDVVIEAVFEELELKRNIVKQLERVVPPHCVIASNTSALPISEIAAVSKRPENIIGMHYFSPVEKMQLLEIITTDKTSKETLAVAAQLGLAQKKAVVVVKDFSWFGVWHQ</sequence>
<comment type="pathway">
    <text evidence="1">Lipid metabolism; fatty acid beta-oxidation.</text>
</comment>
<dbReference type="Gene3D" id="3.40.50.720">
    <property type="entry name" value="NAD(P)-binding Rossmann-like Domain"/>
    <property type="match status" value="1"/>
</dbReference>
<gene>
    <name evidence="5" type="ORF">ASIM_LOCUS4232</name>
</gene>
<keyword evidence="2" id="KW-0560">Oxidoreductase</keyword>
<dbReference type="GO" id="GO:0006635">
    <property type="term" value="P:fatty acid beta-oxidation"/>
    <property type="evidence" value="ECO:0007669"/>
    <property type="project" value="TreeGrafter"/>
</dbReference>
<dbReference type="GO" id="GO:0016507">
    <property type="term" value="C:mitochondrial fatty acid beta-oxidation multienzyme complex"/>
    <property type="evidence" value="ECO:0007669"/>
    <property type="project" value="TreeGrafter"/>
</dbReference>
<dbReference type="PANTHER" id="PTHR43612:SF3">
    <property type="entry name" value="TRIFUNCTIONAL ENZYME SUBUNIT ALPHA, MITOCHONDRIAL"/>
    <property type="match status" value="1"/>
</dbReference>
<dbReference type="GO" id="GO:0004300">
    <property type="term" value="F:enoyl-CoA hydratase activity"/>
    <property type="evidence" value="ECO:0007669"/>
    <property type="project" value="TreeGrafter"/>
</dbReference>
<protein>
    <submittedName>
        <fullName evidence="7">Trifunctional enzyme subunit alpha, mitochondrial (inferred by orthology to a human protein)</fullName>
    </submittedName>
</protein>
<dbReference type="OrthoDB" id="5852293at2759"/>
<dbReference type="Proteomes" id="UP000267096">
    <property type="component" value="Unassembled WGS sequence"/>
</dbReference>
<dbReference type="InterPro" id="IPR006176">
    <property type="entry name" value="3-OHacyl-CoA_DH_NAD-bd"/>
</dbReference>
<evidence type="ECO:0000313" key="7">
    <source>
        <dbReference type="WBParaSite" id="ASIM_0000441701-mRNA-1"/>
    </source>
</evidence>
<dbReference type="WBParaSite" id="ASIM_0000441701-mRNA-1">
    <property type="protein sequence ID" value="ASIM_0000441701-mRNA-1"/>
    <property type="gene ID" value="ASIM_0000441701"/>
</dbReference>
<keyword evidence="6" id="KW-1185">Reference proteome</keyword>
<dbReference type="SUPFAM" id="SSF51735">
    <property type="entry name" value="NAD(P)-binding Rossmann-fold domains"/>
    <property type="match status" value="1"/>
</dbReference>
<evidence type="ECO:0000256" key="1">
    <source>
        <dbReference type="ARBA" id="ARBA00005005"/>
    </source>
</evidence>
<evidence type="ECO:0000313" key="6">
    <source>
        <dbReference type="Proteomes" id="UP000267096"/>
    </source>
</evidence>
<dbReference type="Pfam" id="PF02737">
    <property type="entry name" value="3HCDH_N"/>
    <property type="match status" value="1"/>
</dbReference>
<reference evidence="5 6" key="2">
    <citation type="submission" date="2018-11" db="EMBL/GenBank/DDBJ databases">
        <authorList>
            <consortium name="Pathogen Informatics"/>
        </authorList>
    </citation>
    <scope>NUCLEOTIDE SEQUENCE [LARGE SCALE GENOMIC DNA]</scope>
</reference>
<dbReference type="GO" id="GO:0070403">
    <property type="term" value="F:NAD+ binding"/>
    <property type="evidence" value="ECO:0007669"/>
    <property type="project" value="InterPro"/>
</dbReference>
<dbReference type="AlphaFoldDB" id="A0A0M3J9Z7"/>
<dbReference type="InterPro" id="IPR036291">
    <property type="entry name" value="NAD(P)-bd_dom_sf"/>
</dbReference>
<evidence type="ECO:0000259" key="4">
    <source>
        <dbReference type="Pfam" id="PF02737"/>
    </source>
</evidence>
<evidence type="ECO:0000313" key="5">
    <source>
        <dbReference type="EMBL" id="VDK23406.1"/>
    </source>
</evidence>
<evidence type="ECO:0000256" key="2">
    <source>
        <dbReference type="ARBA" id="ARBA00023002"/>
    </source>
</evidence>
<dbReference type="FunFam" id="3.40.50.720:FF:000009">
    <property type="entry name" value="Fatty oxidation complex, alpha subunit"/>
    <property type="match status" value="1"/>
</dbReference>
<dbReference type="EMBL" id="UYRR01007207">
    <property type="protein sequence ID" value="VDK23406.1"/>
    <property type="molecule type" value="Genomic_DNA"/>
</dbReference>
<organism evidence="7">
    <name type="scientific">Anisakis simplex</name>
    <name type="common">Herring worm</name>
    <dbReference type="NCBI Taxonomy" id="6269"/>
    <lineage>
        <taxon>Eukaryota</taxon>
        <taxon>Metazoa</taxon>
        <taxon>Ecdysozoa</taxon>
        <taxon>Nematoda</taxon>
        <taxon>Chromadorea</taxon>
        <taxon>Rhabditida</taxon>
        <taxon>Spirurina</taxon>
        <taxon>Ascaridomorpha</taxon>
        <taxon>Ascaridoidea</taxon>
        <taxon>Anisakidae</taxon>
        <taxon>Anisakis</taxon>
        <taxon>Anisakis simplex complex</taxon>
    </lineage>
</organism>
<reference evidence="7" key="1">
    <citation type="submission" date="2017-02" db="UniProtKB">
        <authorList>
            <consortium name="WormBaseParasite"/>
        </authorList>
    </citation>
    <scope>IDENTIFICATION</scope>
</reference>
<comment type="catalytic activity">
    <reaction evidence="3">
        <text>a (3S)-3-hydroxyacyl-CoA + NAD(+) = a 3-oxoacyl-CoA + NADH + H(+)</text>
        <dbReference type="Rhea" id="RHEA:22432"/>
        <dbReference type="ChEBI" id="CHEBI:15378"/>
        <dbReference type="ChEBI" id="CHEBI:57318"/>
        <dbReference type="ChEBI" id="CHEBI:57540"/>
        <dbReference type="ChEBI" id="CHEBI:57945"/>
        <dbReference type="ChEBI" id="CHEBI:90726"/>
        <dbReference type="EC" id="1.1.1.35"/>
    </reaction>
</comment>
<accession>A0A0M3J9Z7</accession>
<dbReference type="PANTHER" id="PTHR43612">
    <property type="entry name" value="TRIFUNCTIONAL ENZYME SUBUNIT ALPHA"/>
    <property type="match status" value="1"/>
</dbReference>
<evidence type="ECO:0000256" key="3">
    <source>
        <dbReference type="ARBA" id="ARBA00049556"/>
    </source>
</evidence>
<proteinExistence type="predicted"/>
<dbReference type="InterPro" id="IPR050136">
    <property type="entry name" value="FA_oxidation_alpha_subunit"/>
</dbReference>
<feature type="domain" description="3-hydroxyacyl-CoA dehydrogenase NAD binding" evidence="4">
    <location>
        <begin position="5"/>
        <end position="182"/>
    </location>
</feature>
<dbReference type="GO" id="GO:0016509">
    <property type="term" value="F:long-chain (3S)-3-hydroxyacyl-CoA dehydrogenase (NAD+) activity"/>
    <property type="evidence" value="ECO:0007669"/>
    <property type="project" value="TreeGrafter"/>
</dbReference>